<dbReference type="GO" id="GO:0005730">
    <property type="term" value="C:nucleolus"/>
    <property type="evidence" value="ECO:0007669"/>
    <property type="project" value="TreeGrafter"/>
</dbReference>
<dbReference type="SUPFAM" id="SSF52540">
    <property type="entry name" value="P-loop containing nucleoside triphosphate hydrolases"/>
    <property type="match status" value="1"/>
</dbReference>
<dbReference type="KEGG" id="mng:MNEG_16127"/>
<dbReference type="RefSeq" id="XP_013890856.1">
    <property type="nucleotide sequence ID" value="XM_014035402.1"/>
</dbReference>
<feature type="domain" description="Helicase C-terminal" evidence="6">
    <location>
        <begin position="1"/>
        <end position="208"/>
    </location>
</feature>
<dbReference type="InterPro" id="IPR001650">
    <property type="entry name" value="Helicase_C-like"/>
</dbReference>
<evidence type="ECO:0000259" key="6">
    <source>
        <dbReference type="PROSITE" id="PS51194"/>
    </source>
</evidence>
<keyword evidence="8" id="KW-1185">Reference proteome</keyword>
<dbReference type="GO" id="GO:0016787">
    <property type="term" value="F:hydrolase activity"/>
    <property type="evidence" value="ECO:0007669"/>
    <property type="project" value="UniProtKB-KW"/>
</dbReference>
<dbReference type="GO" id="GO:0003723">
    <property type="term" value="F:RNA binding"/>
    <property type="evidence" value="ECO:0007669"/>
    <property type="project" value="TreeGrafter"/>
</dbReference>
<dbReference type="Pfam" id="PF00271">
    <property type="entry name" value="Helicase_C"/>
    <property type="match status" value="1"/>
</dbReference>
<dbReference type="GO" id="GO:0004386">
    <property type="term" value="F:helicase activity"/>
    <property type="evidence" value="ECO:0007669"/>
    <property type="project" value="UniProtKB-KW"/>
</dbReference>
<evidence type="ECO:0000256" key="3">
    <source>
        <dbReference type="ARBA" id="ARBA00022806"/>
    </source>
</evidence>
<accession>A0A0D2LPA7</accession>
<dbReference type="PANTHER" id="PTHR18934:SF99">
    <property type="entry name" value="ATP-DEPENDENT RNA HELICASE DHX37-RELATED"/>
    <property type="match status" value="1"/>
</dbReference>
<sequence length="220" mass="23224">MEEDEDEEEVQVLGGDEFTPEEIAAAEARFEEVYGWKLPGSCSGGGGDSSAGDTAGNSDARTGAGQQAAGSGAAALPPLHVVPLYAMLPQAQQAAAFRAPPKGHRLVVVATNVAETSITIPGIRYVVDAGRSKQKLLEAGGGLTRYEVRWVSKASAAQRAGRAGRTGPGHTYRLYSSAHFNDTFPEHTPPEILNTQLEGVVLVMKAMGVDKRPFAEDWCS</sequence>
<protein>
    <submittedName>
        <fullName evidence="7">Putative ATP-dependent RNA helicase</fullName>
        <ecNumber evidence="7">3.6.1.-</ecNumber>
    </submittedName>
</protein>
<evidence type="ECO:0000256" key="2">
    <source>
        <dbReference type="ARBA" id="ARBA00022801"/>
    </source>
</evidence>
<keyword evidence="2 7" id="KW-0378">Hydrolase</keyword>
<organism evidence="7 8">
    <name type="scientific">Monoraphidium neglectum</name>
    <dbReference type="NCBI Taxonomy" id="145388"/>
    <lineage>
        <taxon>Eukaryota</taxon>
        <taxon>Viridiplantae</taxon>
        <taxon>Chlorophyta</taxon>
        <taxon>core chlorophytes</taxon>
        <taxon>Chlorophyceae</taxon>
        <taxon>CS clade</taxon>
        <taxon>Sphaeropleales</taxon>
        <taxon>Selenastraceae</taxon>
        <taxon>Monoraphidium</taxon>
    </lineage>
</organism>
<reference evidence="7 8" key="1">
    <citation type="journal article" date="2013" name="BMC Genomics">
        <title>Reconstruction of the lipid metabolism for the microalga Monoraphidium neglectum from its genome sequence reveals characteristics suitable for biofuel production.</title>
        <authorList>
            <person name="Bogen C."/>
            <person name="Al-Dilaimi A."/>
            <person name="Albersmeier A."/>
            <person name="Wichmann J."/>
            <person name="Grundmann M."/>
            <person name="Rupp O."/>
            <person name="Lauersen K.J."/>
            <person name="Blifernez-Klassen O."/>
            <person name="Kalinowski J."/>
            <person name="Goesmann A."/>
            <person name="Mussgnug J.H."/>
            <person name="Kruse O."/>
        </authorList>
    </citation>
    <scope>NUCLEOTIDE SEQUENCE [LARGE SCALE GENOMIC DNA]</scope>
    <source>
        <strain evidence="7 8">SAG 48.87</strain>
    </source>
</reference>
<gene>
    <name evidence="7" type="ORF">MNEG_16127</name>
</gene>
<feature type="compositionally biased region" description="Acidic residues" evidence="5">
    <location>
        <begin position="1"/>
        <end position="10"/>
    </location>
</feature>
<feature type="region of interest" description="Disordered" evidence="5">
    <location>
        <begin position="41"/>
        <end position="71"/>
    </location>
</feature>
<dbReference type="STRING" id="145388.A0A0D2LPA7"/>
<dbReference type="PROSITE" id="PS51194">
    <property type="entry name" value="HELICASE_CTER"/>
    <property type="match status" value="1"/>
</dbReference>
<feature type="compositionally biased region" description="Low complexity" evidence="5">
    <location>
        <begin position="50"/>
        <end position="71"/>
    </location>
</feature>
<keyword evidence="1" id="KW-0547">Nucleotide-binding</keyword>
<dbReference type="EC" id="3.6.1.-" evidence="7"/>
<feature type="region of interest" description="Disordered" evidence="5">
    <location>
        <begin position="1"/>
        <end position="20"/>
    </location>
</feature>
<dbReference type="GO" id="GO:0005524">
    <property type="term" value="F:ATP binding"/>
    <property type="evidence" value="ECO:0007669"/>
    <property type="project" value="UniProtKB-KW"/>
</dbReference>
<dbReference type="InterPro" id="IPR027417">
    <property type="entry name" value="P-loop_NTPase"/>
</dbReference>
<keyword evidence="3 7" id="KW-0347">Helicase</keyword>
<proteinExistence type="predicted"/>
<keyword evidence="4" id="KW-0067">ATP-binding</keyword>
<dbReference type="Gene3D" id="3.40.50.300">
    <property type="entry name" value="P-loop containing nucleotide triphosphate hydrolases"/>
    <property type="match status" value="1"/>
</dbReference>
<evidence type="ECO:0000256" key="1">
    <source>
        <dbReference type="ARBA" id="ARBA00022741"/>
    </source>
</evidence>
<evidence type="ECO:0000256" key="4">
    <source>
        <dbReference type="ARBA" id="ARBA00022840"/>
    </source>
</evidence>
<dbReference type="GeneID" id="25733856"/>
<dbReference type="SMART" id="SM00490">
    <property type="entry name" value="HELICc"/>
    <property type="match status" value="1"/>
</dbReference>
<dbReference type="AlphaFoldDB" id="A0A0D2LPA7"/>
<name>A0A0D2LPA7_9CHLO</name>
<dbReference type="EMBL" id="KK106231">
    <property type="protein sequence ID" value="KIY91836.1"/>
    <property type="molecule type" value="Genomic_DNA"/>
</dbReference>
<dbReference type="CDD" id="cd18791">
    <property type="entry name" value="SF2_C_RHA"/>
    <property type="match status" value="1"/>
</dbReference>
<dbReference type="PANTHER" id="PTHR18934">
    <property type="entry name" value="ATP-DEPENDENT RNA HELICASE"/>
    <property type="match status" value="1"/>
</dbReference>
<evidence type="ECO:0000256" key="5">
    <source>
        <dbReference type="SAM" id="MobiDB-lite"/>
    </source>
</evidence>
<evidence type="ECO:0000313" key="8">
    <source>
        <dbReference type="Proteomes" id="UP000054498"/>
    </source>
</evidence>
<dbReference type="Proteomes" id="UP000054498">
    <property type="component" value="Unassembled WGS sequence"/>
</dbReference>
<dbReference type="GO" id="GO:0000462">
    <property type="term" value="P:maturation of SSU-rRNA from tricistronic rRNA transcript (SSU-rRNA, 5.8S rRNA, LSU-rRNA)"/>
    <property type="evidence" value="ECO:0007669"/>
    <property type="project" value="TreeGrafter"/>
</dbReference>
<dbReference type="OrthoDB" id="10253254at2759"/>
<evidence type="ECO:0000313" key="7">
    <source>
        <dbReference type="EMBL" id="KIY91836.1"/>
    </source>
</evidence>